<dbReference type="Gene3D" id="3.10.620.30">
    <property type="match status" value="1"/>
</dbReference>
<dbReference type="EMBL" id="JAVBIK010000001">
    <property type="protein sequence ID" value="MDT7519161.1"/>
    <property type="molecule type" value="Genomic_DNA"/>
</dbReference>
<dbReference type="RefSeq" id="WP_313874859.1">
    <property type="nucleotide sequence ID" value="NZ_JAVBIK010000001.1"/>
</dbReference>
<dbReference type="PANTHER" id="PTHR39327">
    <property type="match status" value="1"/>
</dbReference>
<reference evidence="1 2" key="1">
    <citation type="submission" date="2023-08" db="EMBL/GenBank/DDBJ databases">
        <title>Rhodoferax potami sp. nov. and Rhodoferax mekongensis sp. nov., isolated from the Mekong River in Thailand.</title>
        <authorList>
            <person name="Kitikhun S."/>
            <person name="Charoenyingcharoen P."/>
            <person name="Siriarchawattana P."/>
            <person name="Likhitrattanapisal S."/>
            <person name="Nilsakha T."/>
            <person name="Chanpet A."/>
            <person name="Rattanawaree P."/>
            <person name="Ingsriswang S."/>
        </authorList>
    </citation>
    <scope>NUCLEOTIDE SEQUENCE [LARGE SCALE GENOMIC DNA]</scope>
    <source>
        <strain evidence="1 2">TBRC 17660</strain>
    </source>
</reference>
<dbReference type="Pfam" id="PF06035">
    <property type="entry name" value="Peptidase_C93"/>
    <property type="match status" value="1"/>
</dbReference>
<accession>A0ABU3KMY9</accession>
<dbReference type="Proteomes" id="UP001321700">
    <property type="component" value="Unassembled WGS sequence"/>
</dbReference>
<gene>
    <name evidence="1" type="ORF">RAE19_10630</name>
</gene>
<evidence type="ECO:0000313" key="1">
    <source>
        <dbReference type="EMBL" id="MDT7519161.1"/>
    </source>
</evidence>
<proteinExistence type="predicted"/>
<comment type="caution">
    <text evidence="1">The sequence shown here is derived from an EMBL/GenBank/DDBJ whole genome shotgun (WGS) entry which is preliminary data.</text>
</comment>
<name>A0ABU3KMY9_9BURK</name>
<sequence length="203" mass="22059">MLSIQVGAGIDAVQASFLQRWGAAAQPRFDAWRKLLPTLNDLGDTERLKRVNSFVNQQVQFGEDTAVWGQTDYWATPVETLGRGAGDCEDFAIAKYFSLLQIGVAPDKLRFIYVRAKTGTSDATQAHMVLAFYASPDAEPLVMDNLVGEIKPASRRPDLVPVFSFNSTGVFTGAAGASPAAGGTGRLSRWEDLLRRAKAEGFE</sequence>
<dbReference type="SUPFAM" id="SSF54001">
    <property type="entry name" value="Cysteine proteinases"/>
    <property type="match status" value="1"/>
</dbReference>
<organism evidence="1 2">
    <name type="scientific">Rhodoferax potami</name>
    <dbReference type="NCBI Taxonomy" id="3068338"/>
    <lineage>
        <taxon>Bacteria</taxon>
        <taxon>Pseudomonadati</taxon>
        <taxon>Pseudomonadota</taxon>
        <taxon>Betaproteobacteria</taxon>
        <taxon>Burkholderiales</taxon>
        <taxon>Comamonadaceae</taxon>
        <taxon>Rhodoferax</taxon>
    </lineage>
</organism>
<protein>
    <submittedName>
        <fullName evidence="1">Transglutaminase-like cysteine peptidase</fullName>
    </submittedName>
</protein>
<evidence type="ECO:0000313" key="2">
    <source>
        <dbReference type="Proteomes" id="UP001321700"/>
    </source>
</evidence>
<dbReference type="InterPro" id="IPR010319">
    <property type="entry name" value="Transglutaminase-like_Cys_pept"/>
</dbReference>
<dbReference type="PANTHER" id="PTHR39327:SF1">
    <property type="entry name" value="BLR5470 PROTEIN"/>
    <property type="match status" value="1"/>
</dbReference>
<dbReference type="InterPro" id="IPR038765">
    <property type="entry name" value="Papain-like_cys_pep_sf"/>
</dbReference>
<keyword evidence="2" id="KW-1185">Reference proteome</keyword>